<evidence type="ECO:0000256" key="3">
    <source>
        <dbReference type="SAM" id="SignalP"/>
    </source>
</evidence>
<gene>
    <name evidence="4" type="ORF">pBS72_0060</name>
</gene>
<organism evidence="4">
    <name type="scientific">Bacillus subtilis</name>
    <dbReference type="NCBI Taxonomy" id="1423"/>
    <lineage>
        <taxon>Bacteria</taxon>
        <taxon>Bacillati</taxon>
        <taxon>Bacillota</taxon>
        <taxon>Bacilli</taxon>
        <taxon>Bacillales</taxon>
        <taxon>Bacillaceae</taxon>
        <taxon>Bacillus</taxon>
    </lineage>
</organism>
<sequence length="355" mass="36758">MKKNSKKVVNGVLAAGIILGGGTTALLANPQTTFAALGDQADVYYSDENPGKGEITISQSNTEDNPAYVSGYLGQYFKGYAHKSATGVWQYHVDGYGDKEGVYNTVTDGQTLRVYMSEGKQQGAFDILVHIKENTGTDNDSNTGTTKPSTGTDNDSNTGTTKPSTGTDNDSNTDTTKPSTGTDNDSNTGTTKPSTGTDNDSNTGATKPSTGTDNDSNTGATKPSTGTDNDSNTGATKPSTGTDNDSNTGATKPSTGTDNDSNTGATKPSTGTDNDSNTGATKPSTGTDKVENNTVKNSNHTQTDSDQKAKKYSGDKLPKTGDSDSIYTMPIIGTILLLVAGAAAYINRKFIFGNK</sequence>
<keyword evidence="4" id="KW-0614">Plasmid</keyword>
<evidence type="ECO:0000256" key="2">
    <source>
        <dbReference type="SAM" id="Phobius"/>
    </source>
</evidence>
<feature type="signal peptide" evidence="3">
    <location>
        <begin position="1"/>
        <end position="28"/>
    </location>
</feature>
<dbReference type="NCBIfam" id="TIGR01167">
    <property type="entry name" value="LPXTG_anchor"/>
    <property type="match status" value="1"/>
</dbReference>
<keyword evidence="3" id="KW-0732">Signal</keyword>
<accession>A0A1J0AKK5</accession>
<dbReference type="AlphaFoldDB" id="A0A1J0AKK5"/>
<proteinExistence type="predicted"/>
<dbReference type="RefSeq" id="WP_172688789.1">
    <property type="nucleotide sequence ID" value="NZ_KX711616.1"/>
</dbReference>
<geneLocation type="plasmid" evidence="4">
    <name>pBS72</name>
</geneLocation>
<feature type="compositionally biased region" description="Basic and acidic residues" evidence="1">
    <location>
        <begin position="303"/>
        <end position="322"/>
    </location>
</feature>
<feature type="region of interest" description="Disordered" evidence="1">
    <location>
        <begin position="134"/>
        <end position="325"/>
    </location>
</feature>
<keyword evidence="2" id="KW-0812">Transmembrane</keyword>
<reference evidence="4" key="1">
    <citation type="journal article" date="2002" name="Mikrobiologiia">
        <title>Soil strain of Bacillus subtilis harboring a large plasmid that mediates high-frequency conjugal mobilization.</title>
        <authorList>
            <person name="Lotareva O.V."/>
            <person name="Poluektova E.U."/>
            <person name="Titok M.A."/>
            <person name="Prozorov A.A."/>
        </authorList>
    </citation>
    <scope>NUCLEOTIDE SEQUENCE</scope>
    <source>
        <strain evidence="4">72</strain>
        <plasmid evidence="4">pBS72</plasmid>
    </source>
</reference>
<dbReference type="EMBL" id="KX711616">
    <property type="protein sequence ID" value="APB62275.1"/>
    <property type="molecule type" value="Genomic_DNA"/>
</dbReference>
<feature type="transmembrane region" description="Helical" evidence="2">
    <location>
        <begin position="326"/>
        <end position="346"/>
    </location>
</feature>
<reference evidence="4" key="4">
    <citation type="journal article" date="2006" name="Microbiology">
        <title>The replicative polymerases PolC and DnaE are required for theta replication of the Bacillus subtilis plasmid pBS72.</title>
        <authorList>
            <person name="Titok M."/>
            <person name="Suski C."/>
            <person name="Dalmais B."/>
            <person name="Ehrlich S.D."/>
            <person name="Janniere L."/>
        </authorList>
    </citation>
    <scope>NUCLEOTIDE SEQUENCE</scope>
    <source>
        <strain evidence="4">72</strain>
        <plasmid evidence="4">pBS72</plasmid>
    </source>
</reference>
<feature type="chain" id="PRO_5039582172" evidence="3">
    <location>
        <begin position="29"/>
        <end position="355"/>
    </location>
</feature>
<feature type="compositionally biased region" description="Polar residues" evidence="1">
    <location>
        <begin position="192"/>
        <end position="302"/>
    </location>
</feature>
<keyword evidence="2" id="KW-1133">Transmembrane helix</keyword>
<keyword evidence="2" id="KW-0472">Membrane</keyword>
<name>A0A1J0AKK5_BACIU</name>
<reference evidence="4" key="3">
    <citation type="journal article" date="2004" name="Mol. Biol. (Mosk.)">
        <title>The replication system of plasmids from Bacillus subtilis environmental isolates.</title>
        <authorList>
            <person name="Lagodich A.V."/>
            <person name="Shtaniuk Iu.V."/>
            <person name="Prozorov A.A."/>
            <person name="Titok M.A."/>
        </authorList>
    </citation>
    <scope>NUCLEOTIDE SEQUENCE</scope>
    <source>
        <strain evidence="4">72</strain>
        <plasmid evidence="4">pBS72</plasmid>
    </source>
</reference>
<reference evidence="4" key="2">
    <citation type="journal article" date="2003" name="Plasmid">
        <title>Bacillus subtilis soil isolates: plasmid replicon analysis and construction of a new theta-replicating vector.</title>
        <authorList>
            <person name="Titok M.A."/>
            <person name="Chapuis J."/>
            <person name="Selezneva Y.V."/>
            <person name="Lagodich A.V."/>
            <person name="Prokulevich V.A."/>
            <person name="Ehrlich S.D."/>
            <person name="Janniere L."/>
        </authorList>
    </citation>
    <scope>NUCLEOTIDE SEQUENCE</scope>
    <source>
        <strain evidence="4">72</strain>
        <plasmid evidence="4">pBS72</plasmid>
    </source>
</reference>
<reference evidence="4" key="5">
    <citation type="submission" date="2016-08" db="EMBL/GenBank/DDBJ databases">
        <authorList>
            <person name="Satsunkevich N.E."/>
            <person name="Valentovich L.N."/>
            <person name="Kolomiets E.I."/>
            <person name="Titok M.A."/>
        </authorList>
    </citation>
    <scope>NUCLEOTIDE SEQUENCE</scope>
    <source>
        <strain evidence="4">72</strain>
        <plasmid evidence="4">pBS72</plasmid>
    </source>
</reference>
<evidence type="ECO:0000313" key="4">
    <source>
        <dbReference type="EMBL" id="APB62275.1"/>
    </source>
</evidence>
<feature type="compositionally biased region" description="Low complexity" evidence="1">
    <location>
        <begin position="136"/>
        <end position="191"/>
    </location>
</feature>
<evidence type="ECO:0000256" key="1">
    <source>
        <dbReference type="SAM" id="MobiDB-lite"/>
    </source>
</evidence>
<protein>
    <submittedName>
        <fullName evidence="4">Uncharacterized protein</fullName>
    </submittedName>
</protein>